<dbReference type="Gene3D" id="3.20.20.370">
    <property type="entry name" value="Glycoside hydrolase/deacetylase"/>
    <property type="match status" value="1"/>
</dbReference>
<dbReference type="GO" id="GO:0005975">
    <property type="term" value="P:carbohydrate metabolic process"/>
    <property type="evidence" value="ECO:0007669"/>
    <property type="project" value="InterPro"/>
</dbReference>
<feature type="region of interest" description="Disordered" evidence="2">
    <location>
        <begin position="18"/>
        <end position="105"/>
    </location>
</feature>
<proteinExistence type="predicted"/>
<evidence type="ECO:0000313" key="4">
    <source>
        <dbReference type="EMBL" id="AKU91833.1"/>
    </source>
</evidence>
<dbReference type="InterPro" id="IPR051398">
    <property type="entry name" value="Polysacch_Deacetylase"/>
</dbReference>
<dbReference type="AlphaFoldDB" id="A0A0K1PE70"/>
<dbReference type="STRING" id="1391653.AKJ08_2220"/>
<sequence length="457" mass="47774">MKTLLPLALVGIIIATGCQDRAPGGDAGTGGSDGGTGGSDGGTGGSDGGTGGNDGGTGGNDGGSGGSDGGSGGSDGGSGGREEPEVPFPNLIPPATGQAGATAPDGWTFLADDGVLGMGEWSRDADGSVVLYTEVSGGSPAGHARWWFTPIRLTGGRFYEYADEHRSYGKSRLIWSCQPENGERRFHYAWQTSSASVWTRSSFRFYVPETCDVTVMNVLDHPGYLETRHHELREVAPAPLPRPLVSIAFDDGYASSATVAAPALEALGMHGSFYLVNGWLGRAPYLAADAAASLARAGHELGCHSASHPVMPDVPAGQLRDEIEGCLRQVERLGASGGLAYPFGEFDEVVETYAKTQARYIRTSLSGLNDATVDPSRIRILAVTTETTTAEIEQAIDSAAATSTWLVLLFHDLGTPNESDPYTTDRGQFDEVLRYLASSGNQVLPVGEALDEVARAR</sequence>
<dbReference type="Pfam" id="PF01522">
    <property type="entry name" value="Polysacc_deac_1"/>
    <property type="match status" value="1"/>
</dbReference>
<dbReference type="InterPro" id="IPR011330">
    <property type="entry name" value="Glyco_hydro/deAcase_b/a-brl"/>
</dbReference>
<feature type="domain" description="NodB homology" evidence="3">
    <location>
        <begin position="243"/>
        <end position="323"/>
    </location>
</feature>
<keyword evidence="5" id="KW-1185">Reference proteome</keyword>
<dbReference type="SUPFAM" id="SSF88713">
    <property type="entry name" value="Glycoside hydrolase/deacetylase"/>
    <property type="match status" value="1"/>
</dbReference>
<dbReference type="PROSITE" id="PS51257">
    <property type="entry name" value="PROKAR_LIPOPROTEIN"/>
    <property type="match status" value="1"/>
</dbReference>
<keyword evidence="1" id="KW-0732">Signal</keyword>
<dbReference type="PATRIC" id="fig|1391653.3.peg.2319"/>
<evidence type="ECO:0000259" key="3">
    <source>
        <dbReference type="PROSITE" id="PS51677"/>
    </source>
</evidence>
<dbReference type="RefSeq" id="WP_050726088.1">
    <property type="nucleotide sequence ID" value="NZ_CP012332.1"/>
</dbReference>
<dbReference type="OrthoDB" id="9776235at2"/>
<evidence type="ECO:0000256" key="1">
    <source>
        <dbReference type="ARBA" id="ARBA00022729"/>
    </source>
</evidence>
<name>A0A0K1PE70_9BACT</name>
<dbReference type="PANTHER" id="PTHR34216">
    <property type="match status" value="1"/>
</dbReference>
<organism evidence="4 5">
    <name type="scientific">Vulgatibacter incomptus</name>
    <dbReference type="NCBI Taxonomy" id="1391653"/>
    <lineage>
        <taxon>Bacteria</taxon>
        <taxon>Pseudomonadati</taxon>
        <taxon>Myxococcota</taxon>
        <taxon>Myxococcia</taxon>
        <taxon>Myxococcales</taxon>
        <taxon>Cystobacterineae</taxon>
        <taxon>Vulgatibacteraceae</taxon>
        <taxon>Vulgatibacter</taxon>
    </lineage>
</organism>
<protein>
    <recommendedName>
        <fullName evidence="3">NodB homology domain-containing protein</fullName>
    </recommendedName>
</protein>
<dbReference type="EMBL" id="CP012332">
    <property type="protein sequence ID" value="AKU91833.1"/>
    <property type="molecule type" value="Genomic_DNA"/>
</dbReference>
<evidence type="ECO:0000256" key="2">
    <source>
        <dbReference type="SAM" id="MobiDB-lite"/>
    </source>
</evidence>
<gene>
    <name evidence="4" type="ORF">AKJ08_2220</name>
</gene>
<feature type="compositionally biased region" description="Gly residues" evidence="2">
    <location>
        <begin position="25"/>
        <end position="79"/>
    </location>
</feature>
<dbReference type="InterPro" id="IPR002509">
    <property type="entry name" value="NODB_dom"/>
</dbReference>
<feature type="compositionally biased region" description="Low complexity" evidence="2">
    <location>
        <begin position="93"/>
        <end position="104"/>
    </location>
</feature>
<dbReference type="KEGG" id="vin:AKJ08_2220"/>
<dbReference type="GO" id="GO:0016810">
    <property type="term" value="F:hydrolase activity, acting on carbon-nitrogen (but not peptide) bonds"/>
    <property type="evidence" value="ECO:0007669"/>
    <property type="project" value="InterPro"/>
</dbReference>
<dbReference type="PROSITE" id="PS51677">
    <property type="entry name" value="NODB"/>
    <property type="match status" value="1"/>
</dbReference>
<accession>A0A0K1PE70</accession>
<dbReference type="Proteomes" id="UP000055590">
    <property type="component" value="Chromosome"/>
</dbReference>
<evidence type="ECO:0000313" key="5">
    <source>
        <dbReference type="Proteomes" id="UP000055590"/>
    </source>
</evidence>
<reference evidence="4 5" key="1">
    <citation type="submission" date="2015-08" db="EMBL/GenBank/DDBJ databases">
        <authorList>
            <person name="Babu N.S."/>
            <person name="Beckwith C.J."/>
            <person name="Beseler K.G."/>
            <person name="Brison A."/>
            <person name="Carone J.V."/>
            <person name="Caskin T.P."/>
            <person name="Diamond M."/>
            <person name="Durham M.E."/>
            <person name="Foxe J.M."/>
            <person name="Go M."/>
            <person name="Henderson B.A."/>
            <person name="Jones I.B."/>
            <person name="McGettigan J.A."/>
            <person name="Micheletti S.J."/>
            <person name="Nasrallah M.E."/>
            <person name="Ortiz D."/>
            <person name="Piller C.R."/>
            <person name="Privatt S.R."/>
            <person name="Schneider S.L."/>
            <person name="Sharp S."/>
            <person name="Smith T.C."/>
            <person name="Stanton J.D."/>
            <person name="Ullery H.E."/>
            <person name="Wilson R.J."/>
            <person name="Serrano M.G."/>
            <person name="Buck G."/>
            <person name="Lee V."/>
            <person name="Wang Y."/>
            <person name="Carvalho R."/>
            <person name="Voegtly L."/>
            <person name="Shi R."/>
            <person name="Duckworth R."/>
            <person name="Johnson A."/>
            <person name="Loviza R."/>
            <person name="Walstead R."/>
            <person name="Shah Z."/>
            <person name="Kiflezghi M."/>
            <person name="Wade K."/>
            <person name="Ball S.L."/>
            <person name="Bradley K.W."/>
            <person name="Asai D.J."/>
            <person name="Bowman C.A."/>
            <person name="Russell D.A."/>
            <person name="Pope W.H."/>
            <person name="Jacobs-Sera D."/>
            <person name="Hendrix R.W."/>
            <person name="Hatfull G.F."/>
        </authorList>
    </citation>
    <scope>NUCLEOTIDE SEQUENCE [LARGE SCALE GENOMIC DNA]</scope>
    <source>
        <strain evidence="4 5">DSM 27710</strain>
    </source>
</reference>
<dbReference type="PANTHER" id="PTHR34216:SF11">
    <property type="entry name" value="CHITOOLIGOSACCHARIDE DEACETYLASE"/>
    <property type="match status" value="1"/>
</dbReference>